<proteinExistence type="predicted"/>
<sequence length="32" mass="3799">MIEDVCQIDIFKCVYLDFISLIFDLQFVTVVK</sequence>
<reference evidence="1" key="1">
    <citation type="journal article" date="2021" name="Proc. Natl. Acad. Sci. U.S.A.">
        <title>A Catalog of Tens of Thousands of Viruses from Human Metagenomes Reveals Hidden Associations with Chronic Diseases.</title>
        <authorList>
            <person name="Tisza M.J."/>
            <person name="Buck C.B."/>
        </authorList>
    </citation>
    <scope>NUCLEOTIDE SEQUENCE</scope>
    <source>
        <strain evidence="1">Cthq354</strain>
    </source>
</reference>
<accession>A0A8S5R7N6</accession>
<protein>
    <submittedName>
        <fullName evidence="1">Uncharacterized protein</fullName>
    </submittedName>
</protein>
<organism evidence="1">
    <name type="scientific">virus sp. cthq354</name>
    <dbReference type="NCBI Taxonomy" id="2826812"/>
    <lineage>
        <taxon>Viruses</taxon>
    </lineage>
</organism>
<evidence type="ECO:0000313" key="1">
    <source>
        <dbReference type="EMBL" id="DAE27004.1"/>
    </source>
</evidence>
<name>A0A8S5R7N6_9VIRU</name>
<dbReference type="EMBL" id="BK015826">
    <property type="protein sequence ID" value="DAE27004.1"/>
    <property type="molecule type" value="Genomic_DNA"/>
</dbReference>